<dbReference type="OrthoDB" id="5596951at2759"/>
<sequence length="476" mass="54442">MDIVGDNNDNFVISEDEQQFHQFVRQYIVCLLLFTVIYLISYSIIRILKGRSDNDELYSGSEDFFVFRISLWVCTFSLTISIGAAMLLPFSIVSSEIIYVYPNNYYFQWLNWQLIHSLWNYIFALSNLSLFILLPFAYFFIESQGFRGHGKGIMTRIYETIAVCILLFIVLICLADILHSIVISNATCLSQSLLNFTSINLPFIYSCVSLFGVFTLLITTPIGFAHMFTIVSSHLLAKSIKRKESWDEKACHLEYNTFIRRILRDRCTGSVPLTPPEAYLKRKSLRGYQKILQAVKYPLAIIILILLTGLSLFMVILNIFQMLFGFRALSYRENNSGHVFGIFGALIEIIIIWYLMVASLVGIYSVPLLRRMRPKKRKTSMTSVIANCTAVLILSSALPILSRTLGITSFDLLGAYGKFNWLSNFSLVWTYNVIFAVATVLCLVNHITAPVRHEVFKRIRDLSVDREGDFIAEKEG</sequence>
<keyword evidence="5" id="KW-1185">Reference proteome</keyword>
<keyword evidence="2" id="KW-0812">Transmembrane</keyword>
<evidence type="ECO:0000313" key="6">
    <source>
        <dbReference type="WBParaSite" id="DME_0000045401-mRNA-1"/>
    </source>
</evidence>
<feature type="transmembrane region" description="Helical" evidence="2">
    <location>
        <begin position="299"/>
        <end position="320"/>
    </location>
</feature>
<gene>
    <name evidence="3" type="ORF">DME_LOCUS4814</name>
</gene>
<feature type="transmembrane region" description="Helical" evidence="2">
    <location>
        <begin position="421"/>
        <end position="444"/>
    </location>
</feature>
<evidence type="ECO:0000256" key="1">
    <source>
        <dbReference type="ARBA" id="ARBA00010487"/>
    </source>
</evidence>
<reference evidence="6" key="1">
    <citation type="submission" date="2017-02" db="UniProtKB">
        <authorList>
            <consortium name="WormBaseParasite"/>
        </authorList>
    </citation>
    <scope>IDENTIFICATION</scope>
</reference>
<feature type="transmembrane region" description="Helical" evidence="2">
    <location>
        <begin position="381"/>
        <end position="401"/>
    </location>
</feature>
<protein>
    <submittedName>
        <fullName evidence="6">Protein LMBR1L</fullName>
    </submittedName>
</protein>
<dbReference type="GO" id="GO:0007165">
    <property type="term" value="P:signal transduction"/>
    <property type="evidence" value="ECO:0007669"/>
    <property type="project" value="TreeGrafter"/>
</dbReference>
<organism evidence="4 6">
    <name type="scientific">Dracunculus medinensis</name>
    <name type="common">Guinea worm</name>
    <dbReference type="NCBI Taxonomy" id="318479"/>
    <lineage>
        <taxon>Eukaryota</taxon>
        <taxon>Metazoa</taxon>
        <taxon>Ecdysozoa</taxon>
        <taxon>Nematoda</taxon>
        <taxon>Chromadorea</taxon>
        <taxon>Rhabditida</taxon>
        <taxon>Spirurina</taxon>
        <taxon>Dracunculoidea</taxon>
        <taxon>Dracunculidae</taxon>
        <taxon>Dracunculus</taxon>
    </lineage>
</organism>
<dbReference type="EMBL" id="UYYG01001151">
    <property type="protein sequence ID" value="VDN54841.1"/>
    <property type="molecule type" value="Genomic_DNA"/>
</dbReference>
<feature type="transmembrane region" description="Helical" evidence="2">
    <location>
        <begin position="26"/>
        <end position="48"/>
    </location>
</feature>
<dbReference type="PANTHER" id="PTHR12625:SF0">
    <property type="entry name" value="PROTEIN LILIPOD"/>
    <property type="match status" value="1"/>
</dbReference>
<name>A0A0N4U1H1_DRAME</name>
<dbReference type="STRING" id="318479.A0A0N4U1H1"/>
<keyword evidence="2" id="KW-0472">Membrane</keyword>
<dbReference type="Proteomes" id="UP000038040">
    <property type="component" value="Unplaced"/>
</dbReference>
<feature type="transmembrane region" description="Helical" evidence="2">
    <location>
        <begin position="203"/>
        <end position="236"/>
    </location>
</feature>
<feature type="transmembrane region" description="Helical" evidence="2">
    <location>
        <begin position="121"/>
        <end position="141"/>
    </location>
</feature>
<feature type="transmembrane region" description="Helical" evidence="2">
    <location>
        <begin position="69"/>
        <end position="101"/>
    </location>
</feature>
<dbReference type="AlphaFoldDB" id="A0A0N4U1H1"/>
<dbReference type="GO" id="GO:0005886">
    <property type="term" value="C:plasma membrane"/>
    <property type="evidence" value="ECO:0007669"/>
    <property type="project" value="TreeGrafter"/>
</dbReference>
<evidence type="ECO:0000313" key="3">
    <source>
        <dbReference type="EMBL" id="VDN54841.1"/>
    </source>
</evidence>
<dbReference type="InterPro" id="IPR008075">
    <property type="entry name" value="LIMR"/>
</dbReference>
<evidence type="ECO:0000256" key="2">
    <source>
        <dbReference type="SAM" id="Phobius"/>
    </source>
</evidence>
<evidence type="ECO:0000313" key="5">
    <source>
        <dbReference type="Proteomes" id="UP000274756"/>
    </source>
</evidence>
<comment type="similarity">
    <text evidence="1">Belongs to the LIMR family.</text>
</comment>
<dbReference type="PRINTS" id="PR01692">
    <property type="entry name" value="LIPOCALINIMR"/>
</dbReference>
<dbReference type="WBParaSite" id="DME_0000045401-mRNA-1">
    <property type="protein sequence ID" value="DME_0000045401-mRNA-1"/>
    <property type="gene ID" value="DME_0000045401"/>
</dbReference>
<dbReference type="PANTHER" id="PTHR12625">
    <property type="entry name" value="LIPOCALIN-1 INTERACTING MEMBRANE RECEPTOR LIMR"/>
    <property type="match status" value="1"/>
</dbReference>
<proteinExistence type="inferred from homology"/>
<dbReference type="GO" id="GO:0004888">
    <property type="term" value="F:transmembrane signaling receptor activity"/>
    <property type="evidence" value="ECO:0007669"/>
    <property type="project" value="TreeGrafter"/>
</dbReference>
<reference evidence="3 5" key="2">
    <citation type="submission" date="2018-11" db="EMBL/GenBank/DDBJ databases">
        <authorList>
            <consortium name="Pathogen Informatics"/>
        </authorList>
    </citation>
    <scope>NUCLEOTIDE SEQUENCE [LARGE SCALE GENOMIC DNA]</scope>
</reference>
<accession>A0A0N4U1H1</accession>
<feature type="transmembrane region" description="Helical" evidence="2">
    <location>
        <begin position="340"/>
        <end position="369"/>
    </location>
</feature>
<evidence type="ECO:0000313" key="4">
    <source>
        <dbReference type="Proteomes" id="UP000038040"/>
    </source>
</evidence>
<dbReference type="Pfam" id="PF04791">
    <property type="entry name" value="LMBR1"/>
    <property type="match status" value="2"/>
</dbReference>
<feature type="transmembrane region" description="Helical" evidence="2">
    <location>
        <begin position="161"/>
        <end position="183"/>
    </location>
</feature>
<keyword evidence="2" id="KW-1133">Transmembrane helix</keyword>
<dbReference type="InterPro" id="IPR006876">
    <property type="entry name" value="LMBR1-like_membr_prot"/>
</dbReference>
<dbReference type="Proteomes" id="UP000274756">
    <property type="component" value="Unassembled WGS sequence"/>
</dbReference>